<accession>A0ABV7DR71</accession>
<dbReference type="EC" id="2.4.-.-" evidence="7"/>
<dbReference type="InterPro" id="IPR029044">
    <property type="entry name" value="Nucleotide-diphossugar_trans"/>
</dbReference>
<organism evidence="7 8">
    <name type="scientific">Tabrizicola soli</name>
    <dbReference type="NCBI Taxonomy" id="2185115"/>
    <lineage>
        <taxon>Bacteria</taxon>
        <taxon>Pseudomonadati</taxon>
        <taxon>Pseudomonadota</taxon>
        <taxon>Alphaproteobacteria</taxon>
        <taxon>Rhodobacterales</taxon>
        <taxon>Paracoccaceae</taxon>
        <taxon>Tabrizicola</taxon>
    </lineage>
</organism>
<proteinExistence type="predicted"/>
<protein>
    <submittedName>
        <fullName evidence="7">Glycosyltransferase</fullName>
        <ecNumber evidence="7">2.4.-.-</ecNumber>
    </submittedName>
</protein>
<name>A0ABV7DR71_9RHOB</name>
<dbReference type="PANTHER" id="PTHR43646:SF2">
    <property type="entry name" value="GLYCOSYLTRANSFERASE 2-LIKE DOMAIN-CONTAINING PROTEIN"/>
    <property type="match status" value="1"/>
</dbReference>
<evidence type="ECO:0000256" key="4">
    <source>
        <dbReference type="ARBA" id="ARBA00022679"/>
    </source>
</evidence>
<dbReference type="Pfam" id="PF00535">
    <property type="entry name" value="Glycos_transf_2"/>
    <property type="match status" value="1"/>
</dbReference>
<dbReference type="RefSeq" id="WP_197641811.1">
    <property type="nucleotide sequence ID" value="NZ_JBHUHM010000001.1"/>
</dbReference>
<gene>
    <name evidence="7" type="ORF">ACFOD6_05695</name>
</gene>
<keyword evidence="2" id="KW-1003">Cell membrane</keyword>
<dbReference type="EMBL" id="JBHRSM010000011">
    <property type="protein sequence ID" value="MFC3085537.1"/>
    <property type="molecule type" value="Genomic_DNA"/>
</dbReference>
<sequence length="281" mass="29920">MTPPVPALTVLIAARNEGAWIGPCLAALAGQAEPATGPVEVIVVANGCTDDTAGRARSSAPAFAARGWRLVVLELEQGGKLGALAAGETAASGGALAYLDADVTCDQGLLAALAEALDTPVPRYATGRLAIAPAKSRFTRAYARIWARLPFVRSGAVGAGLFALNRPGRSRWGDWPEIISDDTFARLQFRPDERHEVPVSYHWPMVEGFARLVRVRRRQDAGVAQIADRFPRLLANEGKAPVTPALLARLALSDPLGLAAYLAVHVAVRLQRHSGDWTRGR</sequence>
<keyword evidence="4 7" id="KW-0808">Transferase</keyword>
<evidence type="ECO:0000256" key="5">
    <source>
        <dbReference type="ARBA" id="ARBA00023136"/>
    </source>
</evidence>
<reference evidence="8" key="1">
    <citation type="journal article" date="2019" name="Int. J. Syst. Evol. Microbiol.">
        <title>The Global Catalogue of Microorganisms (GCM) 10K type strain sequencing project: providing services to taxonomists for standard genome sequencing and annotation.</title>
        <authorList>
            <consortium name="The Broad Institute Genomics Platform"/>
            <consortium name="The Broad Institute Genome Sequencing Center for Infectious Disease"/>
            <person name="Wu L."/>
            <person name="Ma J."/>
        </authorList>
    </citation>
    <scope>NUCLEOTIDE SEQUENCE [LARGE SCALE GENOMIC DNA]</scope>
    <source>
        <strain evidence="8">KCTC 62102</strain>
    </source>
</reference>
<evidence type="ECO:0000259" key="6">
    <source>
        <dbReference type="Pfam" id="PF00535"/>
    </source>
</evidence>
<feature type="domain" description="Glycosyltransferase 2-like" evidence="6">
    <location>
        <begin position="9"/>
        <end position="144"/>
    </location>
</feature>
<evidence type="ECO:0000313" key="7">
    <source>
        <dbReference type="EMBL" id="MFC3085537.1"/>
    </source>
</evidence>
<evidence type="ECO:0000313" key="8">
    <source>
        <dbReference type="Proteomes" id="UP001595445"/>
    </source>
</evidence>
<dbReference type="GO" id="GO:0016757">
    <property type="term" value="F:glycosyltransferase activity"/>
    <property type="evidence" value="ECO:0007669"/>
    <property type="project" value="UniProtKB-KW"/>
</dbReference>
<dbReference type="SUPFAM" id="SSF53448">
    <property type="entry name" value="Nucleotide-diphospho-sugar transferases"/>
    <property type="match status" value="1"/>
</dbReference>
<evidence type="ECO:0000256" key="1">
    <source>
        <dbReference type="ARBA" id="ARBA00004236"/>
    </source>
</evidence>
<keyword evidence="5" id="KW-0472">Membrane</keyword>
<dbReference type="PANTHER" id="PTHR43646">
    <property type="entry name" value="GLYCOSYLTRANSFERASE"/>
    <property type="match status" value="1"/>
</dbReference>
<dbReference type="Proteomes" id="UP001595445">
    <property type="component" value="Unassembled WGS sequence"/>
</dbReference>
<comment type="caution">
    <text evidence="7">The sequence shown here is derived from an EMBL/GenBank/DDBJ whole genome shotgun (WGS) entry which is preliminary data.</text>
</comment>
<evidence type="ECO:0000256" key="2">
    <source>
        <dbReference type="ARBA" id="ARBA00022475"/>
    </source>
</evidence>
<dbReference type="InterPro" id="IPR001173">
    <property type="entry name" value="Glyco_trans_2-like"/>
</dbReference>
<comment type="subcellular location">
    <subcellularLocation>
        <location evidence="1">Cell membrane</location>
    </subcellularLocation>
</comment>
<keyword evidence="8" id="KW-1185">Reference proteome</keyword>
<keyword evidence="3 7" id="KW-0328">Glycosyltransferase</keyword>
<dbReference type="Gene3D" id="3.90.550.10">
    <property type="entry name" value="Spore Coat Polysaccharide Biosynthesis Protein SpsA, Chain A"/>
    <property type="match status" value="1"/>
</dbReference>
<evidence type="ECO:0000256" key="3">
    <source>
        <dbReference type="ARBA" id="ARBA00022676"/>
    </source>
</evidence>